<gene>
    <name evidence="1" type="ORF">Scep_027619</name>
</gene>
<dbReference type="AlphaFoldDB" id="A0AAP0EBQ2"/>
<name>A0AAP0EBQ2_9MAGN</name>
<keyword evidence="2" id="KW-1185">Reference proteome</keyword>
<comment type="caution">
    <text evidence="1">The sequence shown here is derived from an EMBL/GenBank/DDBJ whole genome shotgun (WGS) entry which is preliminary data.</text>
</comment>
<proteinExistence type="predicted"/>
<dbReference type="Proteomes" id="UP001419268">
    <property type="component" value="Unassembled WGS sequence"/>
</dbReference>
<evidence type="ECO:0000313" key="1">
    <source>
        <dbReference type="EMBL" id="KAK9088537.1"/>
    </source>
</evidence>
<protein>
    <submittedName>
        <fullName evidence="1">Uncharacterized protein</fullName>
    </submittedName>
</protein>
<evidence type="ECO:0000313" key="2">
    <source>
        <dbReference type="Proteomes" id="UP001419268"/>
    </source>
</evidence>
<accession>A0AAP0EBQ2</accession>
<dbReference type="EMBL" id="JBBNAG010000012">
    <property type="protein sequence ID" value="KAK9088537.1"/>
    <property type="molecule type" value="Genomic_DNA"/>
</dbReference>
<sequence>MKCGIHLNKLSFQVLQAWKLTRNFLKLFVKPVLIIKYAAGSDVISNLLYARPTHRWLCTHRHKKDDECKKSVHGGAYNSGMTARDDGNSGDTTLACSLMKKREKKKGDKCRLVLAIVPNGLGAVEADLIPPYQYLTLTISQVALSPRVECQDHLGAYPLLPARVAEVIMIRHVLQQLRNLLSARFHAQVSPTQLPKTSSFVSKLINSIFPSASSPRPIFARFLSATLGTHKPSLFATARWHIWTARNKTILGEEDYKSWNTVSSICAKVKEFNGIAHLGVSSHFLPQRMEKLIRWIPLGYGWIKVNTDGAVRFGSQSSTSRDYFVMNRENGWVDSLQTWASVTRLWLGGFAANLGLCNMFEAEL</sequence>
<organism evidence="1 2">
    <name type="scientific">Stephania cephalantha</name>
    <dbReference type="NCBI Taxonomy" id="152367"/>
    <lineage>
        <taxon>Eukaryota</taxon>
        <taxon>Viridiplantae</taxon>
        <taxon>Streptophyta</taxon>
        <taxon>Embryophyta</taxon>
        <taxon>Tracheophyta</taxon>
        <taxon>Spermatophyta</taxon>
        <taxon>Magnoliopsida</taxon>
        <taxon>Ranunculales</taxon>
        <taxon>Menispermaceae</taxon>
        <taxon>Menispermoideae</taxon>
        <taxon>Cissampelideae</taxon>
        <taxon>Stephania</taxon>
    </lineage>
</organism>
<reference evidence="1 2" key="1">
    <citation type="submission" date="2024-01" db="EMBL/GenBank/DDBJ databases">
        <title>Genome assemblies of Stephania.</title>
        <authorList>
            <person name="Yang L."/>
        </authorList>
    </citation>
    <scope>NUCLEOTIDE SEQUENCE [LARGE SCALE GENOMIC DNA]</scope>
    <source>
        <strain evidence="1">JXDWG</strain>
        <tissue evidence="1">Leaf</tissue>
    </source>
</reference>